<feature type="region of interest" description="Disordered" evidence="9">
    <location>
        <begin position="1"/>
        <end position="21"/>
    </location>
</feature>
<dbReference type="HOGENOM" id="CLU_142408_0_0_1"/>
<dbReference type="PANTHER" id="PTHR47677">
    <property type="entry name" value="CYTOCHROME C OXIDASE ASSEMBLY FACTOR 6"/>
    <property type="match status" value="1"/>
</dbReference>
<evidence type="ECO:0000313" key="11">
    <source>
        <dbReference type="Proteomes" id="UP000006790"/>
    </source>
</evidence>
<evidence type="ECO:0000313" key="10">
    <source>
        <dbReference type="EMBL" id="AET37721.1"/>
    </source>
</evidence>
<dbReference type="InterPro" id="IPR036549">
    <property type="entry name" value="CX6/COA6-like_sf"/>
</dbReference>
<keyword evidence="8" id="KW-0539">Nucleus</keyword>
<dbReference type="FunFam" id="1.10.10.140:FF:000003">
    <property type="entry name" value="Cytochrome c oxidase assembly factor 6"/>
    <property type="match status" value="1"/>
</dbReference>
<comment type="similarity">
    <text evidence="4">Belongs to the cytochrome c oxidase subunit 6B family.</text>
</comment>
<dbReference type="OrthoDB" id="5545577at2759"/>
<dbReference type="GO" id="GO:0006878">
    <property type="term" value="P:intracellular copper ion homeostasis"/>
    <property type="evidence" value="ECO:0007669"/>
    <property type="project" value="EnsemblFungi"/>
</dbReference>
<keyword evidence="7" id="KW-1015">Disulfide bond</keyword>
<dbReference type="GO" id="GO:0005758">
    <property type="term" value="C:mitochondrial intermembrane space"/>
    <property type="evidence" value="ECO:0007669"/>
    <property type="project" value="UniProtKB-SubCell"/>
</dbReference>
<dbReference type="PROSITE" id="PS51808">
    <property type="entry name" value="CHCH"/>
    <property type="match status" value="1"/>
</dbReference>
<dbReference type="Pfam" id="PF02297">
    <property type="entry name" value="COX6B"/>
    <property type="match status" value="1"/>
</dbReference>
<dbReference type="FunCoup" id="G8JMQ6">
    <property type="interactions" value="165"/>
</dbReference>
<dbReference type="Gene3D" id="1.10.10.140">
    <property type="entry name" value="Cytochrome c oxidase, subunit VIb"/>
    <property type="match status" value="1"/>
</dbReference>
<dbReference type="Proteomes" id="UP000006790">
    <property type="component" value="Chromosome 1"/>
</dbReference>
<evidence type="ECO:0000256" key="6">
    <source>
        <dbReference type="ARBA" id="ARBA00023128"/>
    </source>
</evidence>
<organism evidence="10 11">
    <name type="scientific">Eremothecium cymbalariae (strain CBS 270.75 / DBVPG 7215 / KCTC 17166 / NRRL Y-17582)</name>
    <name type="common">Yeast</name>
    <dbReference type="NCBI Taxonomy" id="931890"/>
    <lineage>
        <taxon>Eukaryota</taxon>
        <taxon>Fungi</taxon>
        <taxon>Dikarya</taxon>
        <taxon>Ascomycota</taxon>
        <taxon>Saccharomycotina</taxon>
        <taxon>Saccharomycetes</taxon>
        <taxon>Saccharomycetales</taxon>
        <taxon>Saccharomycetaceae</taxon>
        <taxon>Eremothecium</taxon>
    </lineage>
</organism>
<dbReference type="STRING" id="931890.G8JMQ6"/>
<dbReference type="eggNOG" id="ENOG502S7HF">
    <property type="taxonomic scope" value="Eukaryota"/>
</dbReference>
<proteinExistence type="inferred from homology"/>
<evidence type="ECO:0000256" key="1">
    <source>
        <dbReference type="ARBA" id="ARBA00004123"/>
    </source>
</evidence>
<sequence length="117" mass="13338">MGWFTNRKPIDDQTKPLSKASRKQCWDSRDSFFACLDKIGVENALDPENAAQIQTHCAKQESTFNNDCATSWIKYFKEKRVVDIKRERMIAKLESEGAQRVDLGYVGSAATPPSHRK</sequence>
<dbReference type="PANTHER" id="PTHR47677:SF1">
    <property type="entry name" value="CYTOCHROME C OXIDASE ASSEMBLY FACTOR 6"/>
    <property type="match status" value="1"/>
</dbReference>
<reference evidence="11" key="1">
    <citation type="journal article" date="2012" name="G3 (Bethesda)">
        <title>Pichia sorbitophila, an interspecies yeast hybrid reveals early steps of genome resolution following polyploidization.</title>
        <authorList>
            <person name="Leh Louis V."/>
            <person name="Despons L."/>
            <person name="Friedrich A."/>
            <person name="Martin T."/>
            <person name="Durrens P."/>
            <person name="Casaregola S."/>
            <person name="Neuveglise C."/>
            <person name="Fairhead C."/>
            <person name="Marck C."/>
            <person name="Cruz J.A."/>
            <person name="Straub M.L."/>
            <person name="Kugler V."/>
            <person name="Sacerdot C."/>
            <person name="Uzunov Z."/>
            <person name="Thierry A."/>
            <person name="Weiss S."/>
            <person name="Bleykasten C."/>
            <person name="De Montigny J."/>
            <person name="Jacques N."/>
            <person name="Jung P."/>
            <person name="Lemaire M."/>
            <person name="Mallet S."/>
            <person name="Morel G."/>
            <person name="Richard G.F."/>
            <person name="Sarkar A."/>
            <person name="Savel G."/>
            <person name="Schacherer J."/>
            <person name="Seret M.L."/>
            <person name="Talla E."/>
            <person name="Samson G."/>
            <person name="Jubin C."/>
            <person name="Poulain J."/>
            <person name="Vacherie B."/>
            <person name="Barbe V."/>
            <person name="Pelletier E."/>
            <person name="Sherman D.J."/>
            <person name="Westhof E."/>
            <person name="Weissenbach J."/>
            <person name="Baret P.V."/>
            <person name="Wincker P."/>
            <person name="Gaillardin C."/>
            <person name="Dujon B."/>
            <person name="Souciet J.L."/>
        </authorList>
    </citation>
    <scope>NUCLEOTIDE SEQUENCE [LARGE SCALE GENOMIC DNA]</scope>
    <source>
        <strain evidence="11">CBS 270.75 / DBVPG 7215 / KCTC 17166 / NRRL Y-17582</strain>
    </source>
</reference>
<evidence type="ECO:0000256" key="3">
    <source>
        <dbReference type="ARBA" id="ARBA00004569"/>
    </source>
</evidence>
<dbReference type="AlphaFoldDB" id="G8JMQ6"/>
<dbReference type="InParanoid" id="G8JMQ6"/>
<evidence type="ECO:0000256" key="2">
    <source>
        <dbReference type="ARBA" id="ARBA00004496"/>
    </source>
</evidence>
<evidence type="ECO:0000256" key="7">
    <source>
        <dbReference type="ARBA" id="ARBA00023157"/>
    </source>
</evidence>
<keyword evidence="6" id="KW-0496">Mitochondrion</keyword>
<protein>
    <recommendedName>
        <fullName evidence="12">Cytochrome c oxidase assembly factor 6</fullName>
    </recommendedName>
</protein>
<evidence type="ECO:0000256" key="8">
    <source>
        <dbReference type="ARBA" id="ARBA00023242"/>
    </source>
</evidence>
<evidence type="ECO:0000256" key="9">
    <source>
        <dbReference type="SAM" id="MobiDB-lite"/>
    </source>
</evidence>
<dbReference type="RefSeq" id="XP_003644538.1">
    <property type="nucleotide sequence ID" value="XM_003644490.1"/>
</dbReference>
<dbReference type="GO" id="GO:0005634">
    <property type="term" value="C:nucleus"/>
    <property type="evidence" value="ECO:0007669"/>
    <property type="project" value="UniProtKB-SubCell"/>
</dbReference>
<dbReference type="OMA" id="CAKAWVK"/>
<keyword evidence="11" id="KW-1185">Reference proteome</keyword>
<comment type="subcellular location">
    <subcellularLocation>
        <location evidence="2">Cytoplasm</location>
    </subcellularLocation>
    <subcellularLocation>
        <location evidence="3">Mitochondrion intermembrane space</location>
    </subcellularLocation>
    <subcellularLocation>
        <location evidence="1">Nucleus</location>
    </subcellularLocation>
</comment>
<name>G8JMQ6_ERECY</name>
<evidence type="ECO:0008006" key="12">
    <source>
        <dbReference type="Google" id="ProtNLM"/>
    </source>
</evidence>
<dbReference type="EMBL" id="CP002497">
    <property type="protein sequence ID" value="AET37721.1"/>
    <property type="molecule type" value="Genomic_DNA"/>
</dbReference>
<dbReference type="SUPFAM" id="SSF47694">
    <property type="entry name" value="Cytochrome c oxidase subunit h"/>
    <property type="match status" value="1"/>
</dbReference>
<dbReference type="GeneID" id="11471412"/>
<dbReference type="KEGG" id="erc:Ecym_1497"/>
<gene>
    <name evidence="10" type="ordered locus">Ecym_1497</name>
</gene>
<dbReference type="GO" id="GO:0005507">
    <property type="term" value="F:copper ion binding"/>
    <property type="evidence" value="ECO:0007669"/>
    <property type="project" value="EnsemblFungi"/>
</dbReference>
<dbReference type="InterPro" id="IPR048281">
    <property type="entry name" value="COA6_fun"/>
</dbReference>
<evidence type="ECO:0000256" key="4">
    <source>
        <dbReference type="ARBA" id="ARBA00006425"/>
    </source>
</evidence>
<dbReference type="GO" id="GO:0033617">
    <property type="term" value="P:mitochondrial respiratory chain complex IV assembly"/>
    <property type="evidence" value="ECO:0007669"/>
    <property type="project" value="EnsemblFungi"/>
</dbReference>
<accession>G8JMQ6</accession>
<evidence type="ECO:0000256" key="5">
    <source>
        <dbReference type="ARBA" id="ARBA00022490"/>
    </source>
</evidence>
<keyword evidence="5" id="KW-0963">Cytoplasm</keyword>
<dbReference type="InterPro" id="IPR048280">
    <property type="entry name" value="COX6B-like"/>
</dbReference>